<dbReference type="AlphaFoldDB" id="A0A419PY27"/>
<accession>A0A419PY27</accession>
<proteinExistence type="predicted"/>
<reference evidence="1 2" key="1">
    <citation type="journal article" date="2018" name="Biotechnol. Adv.">
        <title>Improved genomic resources and new bioinformatic workflow for the carcinogenic parasite Clonorchis sinensis: Biotechnological implications.</title>
        <authorList>
            <person name="Wang D."/>
            <person name="Korhonen P.K."/>
            <person name="Gasser R.B."/>
            <person name="Young N.D."/>
        </authorList>
    </citation>
    <scope>NUCLEOTIDE SEQUENCE [LARGE SCALE GENOMIC DNA]</scope>
    <source>
        <strain evidence="1">Cs-k2</strain>
    </source>
</reference>
<gene>
    <name evidence="1" type="ORF">CSKR_103768</name>
</gene>
<evidence type="ECO:0000313" key="2">
    <source>
        <dbReference type="Proteomes" id="UP000286415"/>
    </source>
</evidence>
<evidence type="ECO:0000313" key="1">
    <source>
        <dbReference type="EMBL" id="KAG5450474.1"/>
    </source>
</evidence>
<dbReference type="Proteomes" id="UP000286415">
    <property type="component" value="Unassembled WGS sequence"/>
</dbReference>
<dbReference type="EMBL" id="NIRI02000042">
    <property type="protein sequence ID" value="KAG5450474.1"/>
    <property type="molecule type" value="Genomic_DNA"/>
</dbReference>
<organism evidence="1 2">
    <name type="scientific">Clonorchis sinensis</name>
    <name type="common">Chinese liver fluke</name>
    <dbReference type="NCBI Taxonomy" id="79923"/>
    <lineage>
        <taxon>Eukaryota</taxon>
        <taxon>Metazoa</taxon>
        <taxon>Spiralia</taxon>
        <taxon>Lophotrochozoa</taxon>
        <taxon>Platyhelminthes</taxon>
        <taxon>Trematoda</taxon>
        <taxon>Digenea</taxon>
        <taxon>Opisthorchiida</taxon>
        <taxon>Opisthorchiata</taxon>
        <taxon>Opisthorchiidae</taxon>
        <taxon>Clonorchis</taxon>
    </lineage>
</organism>
<name>A0A419PY27_CLOSI</name>
<sequence>MDCVFVGRGSKVAQWLGREFADRKIRGLKPTSASRLLSRFGQPSSIPALVLPSGGMAARQRKGTTTGRLLVNWAKFFENLFIKTDFTDKFNNPENKVILFDKYTHLQINLVFTEDSAESLVYDILQLNVLHKGCVVFQLVRYSRYRSIFS</sequence>
<dbReference type="InParanoid" id="A0A419PY27"/>
<dbReference type="OrthoDB" id="10471247at2759"/>
<reference evidence="1 2" key="2">
    <citation type="journal article" date="2021" name="Genomics">
        <title>High-quality reference genome for Clonorchis sinensis.</title>
        <authorList>
            <person name="Young N.D."/>
            <person name="Stroehlein A.J."/>
            <person name="Kinkar L."/>
            <person name="Wang T."/>
            <person name="Sohn W.M."/>
            <person name="Chang B.C.H."/>
            <person name="Kaur P."/>
            <person name="Weisz D."/>
            <person name="Dudchenko O."/>
            <person name="Aiden E.L."/>
            <person name="Korhonen P.K."/>
            <person name="Gasser R.B."/>
        </authorList>
    </citation>
    <scope>NUCLEOTIDE SEQUENCE [LARGE SCALE GENOMIC DNA]</scope>
    <source>
        <strain evidence="1">Cs-k2</strain>
    </source>
</reference>
<keyword evidence="2" id="KW-1185">Reference proteome</keyword>
<protein>
    <submittedName>
        <fullName evidence="1">Uncharacterized protein</fullName>
    </submittedName>
</protein>
<comment type="caution">
    <text evidence="1">The sequence shown here is derived from an EMBL/GenBank/DDBJ whole genome shotgun (WGS) entry which is preliminary data.</text>
</comment>